<proteinExistence type="predicted"/>
<organism evidence="1 2">
    <name type="scientific">Streptomyces viridosporus (strain ATCC 14672 / DSM 40746 / JCM 4963 / KCTC 9882 / NRRL B-12104 / FH 1290)</name>
    <name type="common">Streptomyces ghanaensis</name>
    <dbReference type="NCBI Taxonomy" id="566461"/>
    <lineage>
        <taxon>Bacteria</taxon>
        <taxon>Bacillati</taxon>
        <taxon>Actinomycetota</taxon>
        <taxon>Actinomycetes</taxon>
        <taxon>Kitasatosporales</taxon>
        <taxon>Streptomycetaceae</taxon>
        <taxon>Streptomyces</taxon>
    </lineage>
</organism>
<accession>D5ZUA3</accession>
<dbReference type="AlphaFoldDB" id="D5ZUA3"/>
<protein>
    <submittedName>
        <fullName evidence="1">Predicted protein</fullName>
    </submittedName>
</protein>
<evidence type="ECO:0000313" key="1">
    <source>
        <dbReference type="EMBL" id="EFE64937.2"/>
    </source>
</evidence>
<evidence type="ECO:0000313" key="2">
    <source>
        <dbReference type="Proteomes" id="UP000003824"/>
    </source>
</evidence>
<gene>
    <name evidence="1" type="ORF">SSFG_00191</name>
</gene>
<dbReference type="Proteomes" id="UP000003824">
    <property type="component" value="Unassembled WGS sequence"/>
</dbReference>
<name>D5ZUA3_STRV1</name>
<reference evidence="2" key="1">
    <citation type="submission" date="2008-12" db="EMBL/GenBank/DDBJ databases">
        <title>Annotation of Streptomyces ghanaensis ATCC 14672.</title>
        <authorList>
            <consortium name="The Broad Institute Genome Sequencing Platform"/>
            <consortium name="Broad Institute Microbial Sequencing Center"/>
            <person name="Fischbach M."/>
            <person name="Ward D."/>
            <person name="Young S."/>
            <person name="Kodira C.D."/>
            <person name="Zeng Q."/>
            <person name="Koehrsen M."/>
            <person name="Godfrey P."/>
            <person name="Alvarado L."/>
            <person name="Berlin A.M."/>
            <person name="Borenstein D."/>
            <person name="Chen Z."/>
            <person name="Engels R."/>
            <person name="Freedman E."/>
            <person name="Gellesch M."/>
            <person name="Goldberg J."/>
            <person name="Griggs A."/>
            <person name="Gujja S."/>
            <person name="Heiman D.I."/>
            <person name="Hepburn T.A."/>
            <person name="Howarth C."/>
            <person name="Jen D."/>
            <person name="Larson L."/>
            <person name="Lewis B."/>
            <person name="Mehta T."/>
            <person name="Park D."/>
            <person name="Pearson M."/>
            <person name="Roberts A."/>
            <person name="Saif S."/>
            <person name="Shea T.D."/>
            <person name="Shenoy N."/>
            <person name="Sisk P."/>
            <person name="Stolte C."/>
            <person name="Sykes S.N."/>
            <person name="Walk T."/>
            <person name="White J."/>
            <person name="Yandava C."/>
            <person name="Straight P."/>
            <person name="Clardy J."/>
            <person name="Hung D."/>
            <person name="Kolter R."/>
            <person name="Mekalanos J."/>
            <person name="Walker S."/>
            <person name="Walsh C.T."/>
            <person name="Wieland B.L.C."/>
            <person name="Ilzarbe M."/>
            <person name="Galagan J."/>
            <person name="Nusbaum C."/>
            <person name="Birren B."/>
        </authorList>
    </citation>
    <scope>NUCLEOTIDE SEQUENCE [LARGE SCALE GENOMIC DNA]</scope>
    <source>
        <strain evidence="2">ATCC 14672 / DSM 40746 / JCM 4963 / KCTC 9882 / NRRL B-12104 / FH 1290</strain>
    </source>
</reference>
<sequence length="65" mass="7443">MNAHTLTSDPADSYVRSDWPVHLPPEVESRISPVSERRGSPIAAMVQKANTRSFHLERTFLRWNP</sequence>
<dbReference type="EMBL" id="DS999641">
    <property type="protein sequence ID" value="EFE64937.2"/>
    <property type="molecule type" value="Genomic_DNA"/>
</dbReference>